<accession>A0A0S4JR25</accession>
<dbReference type="VEuPathDB" id="TriTrypDB:BSAL_37240"/>
<dbReference type="AlphaFoldDB" id="A0A0S4JR25"/>
<dbReference type="Proteomes" id="UP000051952">
    <property type="component" value="Unassembled WGS sequence"/>
</dbReference>
<gene>
    <name evidence="2" type="ORF">BSAL_37240</name>
</gene>
<protein>
    <submittedName>
        <fullName evidence="2">Membrane-associated protein, putative</fullName>
    </submittedName>
</protein>
<feature type="transmembrane region" description="Helical" evidence="1">
    <location>
        <begin position="163"/>
        <end position="186"/>
    </location>
</feature>
<dbReference type="EMBL" id="CYKH01002042">
    <property type="protein sequence ID" value="CUG92426.1"/>
    <property type="molecule type" value="Genomic_DNA"/>
</dbReference>
<evidence type="ECO:0000313" key="2">
    <source>
        <dbReference type="EMBL" id="CUG92426.1"/>
    </source>
</evidence>
<evidence type="ECO:0000313" key="3">
    <source>
        <dbReference type="Proteomes" id="UP000051952"/>
    </source>
</evidence>
<keyword evidence="1" id="KW-1133">Transmembrane helix</keyword>
<keyword evidence="3" id="KW-1185">Reference proteome</keyword>
<keyword evidence="1" id="KW-0472">Membrane</keyword>
<name>A0A0S4JR25_BODSA</name>
<evidence type="ECO:0000256" key="1">
    <source>
        <dbReference type="SAM" id="Phobius"/>
    </source>
</evidence>
<reference evidence="3" key="1">
    <citation type="submission" date="2015-09" db="EMBL/GenBank/DDBJ databases">
        <authorList>
            <consortium name="Pathogen Informatics"/>
        </authorList>
    </citation>
    <scope>NUCLEOTIDE SEQUENCE [LARGE SCALE GENOMIC DNA]</scope>
    <source>
        <strain evidence="3">Lake Konstanz</strain>
    </source>
</reference>
<sequence length="221" mass="24261">MMWPSCISRAVSFIAWTFVVLVVLANGSTVHLVFERTVSDLEAAADEIVTNLTASLYQVTCLQRYSILNHSNNYFPNTPPIPIIEMGMISIDATDGVASAVLSGYSMMSFTFGSNATANLLMYLANVDMGKGGLIPIFNPIRTMGVVGGQWLRPQSVAIDDTLSVPLTVSLAVVVFLAFSLASIISSRRRLIQESRGINFNDLIRLETELYEDADRRLMQL</sequence>
<organism evidence="2 3">
    <name type="scientific">Bodo saltans</name>
    <name type="common">Flagellated protozoan</name>
    <dbReference type="NCBI Taxonomy" id="75058"/>
    <lineage>
        <taxon>Eukaryota</taxon>
        <taxon>Discoba</taxon>
        <taxon>Euglenozoa</taxon>
        <taxon>Kinetoplastea</taxon>
        <taxon>Metakinetoplastina</taxon>
        <taxon>Eubodonida</taxon>
        <taxon>Bodonidae</taxon>
        <taxon>Bodo</taxon>
    </lineage>
</organism>
<proteinExistence type="predicted"/>
<keyword evidence="1" id="KW-0812">Transmembrane</keyword>